<dbReference type="InterPro" id="IPR013101">
    <property type="entry name" value="LRR_PRU1-like"/>
</dbReference>
<dbReference type="EMBL" id="PDCK01000043">
    <property type="protein sequence ID" value="PRQ34520.1"/>
    <property type="molecule type" value="Genomic_DNA"/>
</dbReference>
<dbReference type="Proteomes" id="UP000238479">
    <property type="component" value="Chromosome 5"/>
</dbReference>
<name>A0A2P6QK18_ROSCH</name>
<sequence>MLYQGKDRTMDASSRMVQYKKQKLDRAEEMIGGSKSLSNLPDVLIVKILSLLPTKDAIRTSILSKRWEYIWTSLPNLKFIQWKFENKRTLLVNAVERALILRGPADIKEFSLSFEVLGDALRVNTWISAVLQHNVEDLSLVLHSFKDPVSLPRSLFMSATLKVLLLELPCIFKVPSTICFSSLRSLTLSSVVFSDDYSAQQLFSGCSVLEEIFLYGCNWANLNFVSISAPKLLRFTIDEGDSQILRGSDGCQIMVLGVRLAYFSYTGEFLDDYCFYNSSANEALISLNSIKRVQHVSYRLNKLLNGLSSVKHLTICDTSFEGIGLYSDDAKDDGMLEPLPPCFLNSLEEIDVLEFCGDEDELHAMKVLLKCAMVLKKVTINWCSGVQVEPKTMKDINKQLLDLPRGSGNCKVVCLSPLVNIIERALVLRGSADIKQFRLLFPVLNDASRVNAWISSLVRLNVENLSIDLCSLKEPILLPHSLFTSATLKVLVLDLPCIFKVPCTICFSSLRSLTLMEVVFSDYFSSQQLFSGWPLLRDEGDSQISRGSDGCQIMVFGVSLTSFSYWGEFLDDYSFYNSSASEAHVSLNSMRVRHVSYRLYKLLRGLSNVMDLTICYTCFEVCGSDQCSRTSCQMPLFYNLTALVLYPLQVDLGCKGLLTMLRNCPCLQACTFWE</sequence>
<comment type="caution">
    <text evidence="2">The sequence shown here is derived from an EMBL/GenBank/DDBJ whole genome shotgun (WGS) entry which is preliminary data.</text>
</comment>
<dbReference type="InterPro" id="IPR001810">
    <property type="entry name" value="F-box_dom"/>
</dbReference>
<accession>A0A2P6QK18</accession>
<dbReference type="InterPro" id="IPR053781">
    <property type="entry name" value="F-box_AtFBL13-like"/>
</dbReference>
<evidence type="ECO:0000313" key="3">
    <source>
        <dbReference type="Proteomes" id="UP000238479"/>
    </source>
</evidence>
<keyword evidence="3" id="KW-1185">Reference proteome</keyword>
<dbReference type="Pfam" id="PF08387">
    <property type="entry name" value="FBD"/>
    <property type="match status" value="1"/>
</dbReference>
<dbReference type="InterPro" id="IPR055411">
    <property type="entry name" value="LRR_FXL15/At3g58940/PEG3-like"/>
</dbReference>
<evidence type="ECO:0000259" key="1">
    <source>
        <dbReference type="PROSITE" id="PS50181"/>
    </source>
</evidence>
<dbReference type="PANTHER" id="PTHR31900:SF30">
    <property type="entry name" value="SUPERFAMILY PROTEIN, PUTATIVE-RELATED"/>
    <property type="match status" value="1"/>
</dbReference>
<dbReference type="Pfam" id="PF07723">
    <property type="entry name" value="LRR_2"/>
    <property type="match status" value="1"/>
</dbReference>
<dbReference type="Pfam" id="PF00646">
    <property type="entry name" value="F-box"/>
    <property type="match status" value="1"/>
</dbReference>
<dbReference type="OMA" id="IWIEVAL"/>
<dbReference type="InterPro" id="IPR006566">
    <property type="entry name" value="FBD"/>
</dbReference>
<reference evidence="2 3" key="1">
    <citation type="journal article" date="2018" name="Nat. Genet.">
        <title>The Rosa genome provides new insights in the design of modern roses.</title>
        <authorList>
            <person name="Bendahmane M."/>
        </authorList>
    </citation>
    <scope>NUCLEOTIDE SEQUENCE [LARGE SCALE GENOMIC DNA]</scope>
    <source>
        <strain evidence="3">cv. Old Blush</strain>
    </source>
</reference>
<evidence type="ECO:0000313" key="2">
    <source>
        <dbReference type="EMBL" id="PRQ34520.1"/>
    </source>
</evidence>
<dbReference type="PROSITE" id="PS50181">
    <property type="entry name" value="FBOX"/>
    <property type="match status" value="1"/>
</dbReference>
<dbReference type="SMART" id="SM00579">
    <property type="entry name" value="FBD"/>
    <property type="match status" value="1"/>
</dbReference>
<dbReference type="AlphaFoldDB" id="A0A2P6QK18"/>
<dbReference type="Gene3D" id="3.80.10.10">
    <property type="entry name" value="Ribonuclease Inhibitor"/>
    <property type="match status" value="1"/>
</dbReference>
<dbReference type="InterPro" id="IPR050232">
    <property type="entry name" value="FBL13/AtMIF1-like"/>
</dbReference>
<dbReference type="InterPro" id="IPR032675">
    <property type="entry name" value="LRR_dom_sf"/>
</dbReference>
<organism evidence="2 3">
    <name type="scientific">Rosa chinensis</name>
    <name type="common">China rose</name>
    <dbReference type="NCBI Taxonomy" id="74649"/>
    <lineage>
        <taxon>Eukaryota</taxon>
        <taxon>Viridiplantae</taxon>
        <taxon>Streptophyta</taxon>
        <taxon>Embryophyta</taxon>
        <taxon>Tracheophyta</taxon>
        <taxon>Spermatophyta</taxon>
        <taxon>Magnoliopsida</taxon>
        <taxon>eudicotyledons</taxon>
        <taxon>Gunneridae</taxon>
        <taxon>Pentapetalae</taxon>
        <taxon>rosids</taxon>
        <taxon>fabids</taxon>
        <taxon>Rosales</taxon>
        <taxon>Rosaceae</taxon>
        <taxon>Rosoideae</taxon>
        <taxon>Rosoideae incertae sedis</taxon>
        <taxon>Rosa</taxon>
    </lineage>
</organism>
<dbReference type="SMART" id="SM00256">
    <property type="entry name" value="FBOX"/>
    <property type="match status" value="1"/>
</dbReference>
<dbReference type="PANTHER" id="PTHR31900">
    <property type="entry name" value="F-BOX/RNI SUPERFAMILY PROTEIN-RELATED"/>
    <property type="match status" value="1"/>
</dbReference>
<proteinExistence type="predicted"/>
<dbReference type="Pfam" id="PF24758">
    <property type="entry name" value="LRR_At5g56370"/>
    <property type="match status" value="1"/>
</dbReference>
<dbReference type="SUPFAM" id="SSF81383">
    <property type="entry name" value="F-box domain"/>
    <property type="match status" value="1"/>
</dbReference>
<gene>
    <name evidence="2" type="ORF">RchiOBHm_Chr5g0069831</name>
</gene>
<protein>
    <submittedName>
        <fullName evidence="2">Putative F-box domain, FBD domain, leucine-rich repeat domain, L domain-containing protein</fullName>
    </submittedName>
</protein>
<feature type="domain" description="F-box" evidence="1">
    <location>
        <begin position="34"/>
        <end position="82"/>
    </location>
</feature>
<dbReference type="Gramene" id="PRQ34520">
    <property type="protein sequence ID" value="PRQ34520"/>
    <property type="gene ID" value="RchiOBHm_Chr5g0069831"/>
</dbReference>
<dbReference type="CDD" id="cd22160">
    <property type="entry name" value="F-box_AtFBL13-like"/>
    <property type="match status" value="1"/>
</dbReference>
<dbReference type="InterPro" id="IPR036047">
    <property type="entry name" value="F-box-like_dom_sf"/>
</dbReference>